<evidence type="ECO:0000256" key="5">
    <source>
        <dbReference type="ARBA" id="ARBA00022989"/>
    </source>
</evidence>
<feature type="transmembrane region" description="Helical" evidence="9">
    <location>
        <begin position="43"/>
        <end position="65"/>
    </location>
</feature>
<evidence type="ECO:0000256" key="6">
    <source>
        <dbReference type="ARBA" id="ARBA00023065"/>
    </source>
</evidence>
<name>A0A846H9A0_9CYAN</name>
<sequence>MSRSKFTSTLERCKKFFSSKPNSFTGKYHLYTGEKRNWFQVTLLLEMSVVPVILPWVLLCGIYGFLVSILHNWGFPVAFPEKSAVLTNAVLSFNIGFTLLLVFRTNTAHERFWEGRKLWGSLVNTVRNLGQGIYVVVKEQSPQDRVEKEATLRLLVAFAVAMKLHLRAEPVDEQLASLMSEIQYFKLKDTQHPSLQIAFWIRNYLQHQQDRNCVNIYQLTALHNLVDDLVDILGGCERILKTPLPLIYTIKLRQLLLIFCLILPLEIVNNLTWWTGIIMAFVSFTLLSIEEIGSEIEEPFGHDPNDLPLNAICNTMLRNVEELITLAPSTEYDWRL</sequence>
<keyword evidence="5 9" id="KW-1133">Transmembrane helix</keyword>
<dbReference type="GO" id="GO:0005886">
    <property type="term" value="C:plasma membrane"/>
    <property type="evidence" value="ECO:0007669"/>
    <property type="project" value="UniProtKB-SubCell"/>
</dbReference>
<gene>
    <name evidence="10" type="ORF">PI95_011445</name>
</gene>
<evidence type="ECO:0000313" key="10">
    <source>
        <dbReference type="EMBL" id="NEU73160.1"/>
    </source>
</evidence>
<keyword evidence="11" id="KW-1185">Reference proteome</keyword>
<evidence type="ECO:0000256" key="4">
    <source>
        <dbReference type="ARBA" id="ARBA00022692"/>
    </source>
</evidence>
<comment type="subcellular location">
    <subcellularLocation>
        <location evidence="1">Cell membrane</location>
        <topology evidence="1">Multi-pass membrane protein</topology>
    </subcellularLocation>
</comment>
<comment type="caution">
    <text evidence="10">The sequence shown here is derived from an EMBL/GenBank/DDBJ whole genome shotgun (WGS) entry which is preliminary data.</text>
</comment>
<organism evidence="10 11">
    <name type="scientific">Hassallia byssoidea VB512170</name>
    <dbReference type="NCBI Taxonomy" id="1304833"/>
    <lineage>
        <taxon>Bacteria</taxon>
        <taxon>Bacillati</taxon>
        <taxon>Cyanobacteriota</taxon>
        <taxon>Cyanophyceae</taxon>
        <taxon>Nostocales</taxon>
        <taxon>Tolypothrichaceae</taxon>
        <taxon>Hassallia</taxon>
    </lineage>
</organism>
<evidence type="ECO:0000256" key="1">
    <source>
        <dbReference type="ARBA" id="ARBA00004651"/>
    </source>
</evidence>
<dbReference type="PANTHER" id="PTHR33281:SF19">
    <property type="entry name" value="VOLTAGE-DEPENDENT ANION CHANNEL-FORMING PROTEIN YNEE"/>
    <property type="match status" value="1"/>
</dbReference>
<keyword evidence="3" id="KW-1003">Cell membrane</keyword>
<dbReference type="InterPro" id="IPR044669">
    <property type="entry name" value="YneE/VCCN1/2-like"/>
</dbReference>
<keyword evidence="2" id="KW-0813">Transport</keyword>
<comment type="similarity">
    <text evidence="8">Belongs to the anion channel-forming bestrophin (TC 1.A.46) family.</text>
</comment>
<reference evidence="10 11" key="1">
    <citation type="journal article" date="2015" name="Genome Announc.">
        <title>Draft Genome Sequence of Cyanobacterium Hassallia byssoidea Strain VB512170, Isolated from Monuments in India.</title>
        <authorList>
            <person name="Singh D."/>
            <person name="Chandrababunaidu M.M."/>
            <person name="Panda A."/>
            <person name="Sen D."/>
            <person name="Bhattacharyya S."/>
            <person name="Adhikary S.P."/>
            <person name="Tripathy S."/>
        </authorList>
    </citation>
    <scope>NUCLEOTIDE SEQUENCE [LARGE SCALE GENOMIC DNA]</scope>
    <source>
        <strain evidence="10 11">VB512170</strain>
    </source>
</reference>
<feature type="transmembrane region" description="Helical" evidence="9">
    <location>
        <begin position="85"/>
        <end position="103"/>
    </location>
</feature>
<dbReference type="EMBL" id="JTCM02000019">
    <property type="protein sequence ID" value="NEU73160.1"/>
    <property type="molecule type" value="Genomic_DNA"/>
</dbReference>
<protein>
    <submittedName>
        <fullName evidence="10">Uncharacterized protein</fullName>
    </submittedName>
</protein>
<evidence type="ECO:0000256" key="2">
    <source>
        <dbReference type="ARBA" id="ARBA00022448"/>
    </source>
</evidence>
<evidence type="ECO:0000256" key="9">
    <source>
        <dbReference type="SAM" id="Phobius"/>
    </source>
</evidence>
<dbReference type="AlphaFoldDB" id="A0A846H9A0"/>
<dbReference type="GO" id="GO:0005254">
    <property type="term" value="F:chloride channel activity"/>
    <property type="evidence" value="ECO:0007669"/>
    <property type="project" value="InterPro"/>
</dbReference>
<dbReference type="Pfam" id="PF25539">
    <property type="entry name" value="Bestrophin_2"/>
    <property type="match status" value="1"/>
</dbReference>
<evidence type="ECO:0000256" key="7">
    <source>
        <dbReference type="ARBA" id="ARBA00023136"/>
    </source>
</evidence>
<keyword evidence="7 9" id="KW-0472">Membrane</keyword>
<evidence type="ECO:0000256" key="8">
    <source>
        <dbReference type="ARBA" id="ARBA00034708"/>
    </source>
</evidence>
<dbReference type="Proteomes" id="UP000031549">
    <property type="component" value="Unassembled WGS sequence"/>
</dbReference>
<evidence type="ECO:0000313" key="11">
    <source>
        <dbReference type="Proteomes" id="UP000031549"/>
    </source>
</evidence>
<evidence type="ECO:0000256" key="3">
    <source>
        <dbReference type="ARBA" id="ARBA00022475"/>
    </source>
</evidence>
<accession>A0A846H9A0</accession>
<keyword evidence="6" id="KW-0406">Ion transport</keyword>
<dbReference type="RefSeq" id="WP_039739573.1">
    <property type="nucleotide sequence ID" value="NZ_JTCM02000019.1"/>
</dbReference>
<proteinExistence type="inferred from homology"/>
<dbReference type="PANTHER" id="PTHR33281">
    <property type="entry name" value="UPF0187 PROTEIN YNEE"/>
    <property type="match status" value="1"/>
</dbReference>
<keyword evidence="4 9" id="KW-0812">Transmembrane</keyword>